<dbReference type="EMBL" id="JAYKXP010000007">
    <property type="protein sequence ID" value="KAK7056365.1"/>
    <property type="molecule type" value="Genomic_DNA"/>
</dbReference>
<name>A0AAW0DXX2_9AGAR</name>
<keyword evidence="1" id="KW-0812">Transmembrane</keyword>
<feature type="domain" description="DUF6534" evidence="2">
    <location>
        <begin position="201"/>
        <end position="289"/>
    </location>
</feature>
<keyword evidence="1" id="KW-1133">Transmembrane helix</keyword>
<evidence type="ECO:0000259" key="2">
    <source>
        <dbReference type="Pfam" id="PF20152"/>
    </source>
</evidence>
<sequence>MDEVSILSSAPKAITGTLMLGYLLSWGLFGVLTVQVYLYYTAFPGDQKKFKVLVYLIYSLDAMQTIMLTHDAFQRFVYGYGDLQALGRVNLLWFSLPLLDGLGKCSLLRWLTDSALTRTTNAVAYLVQLQYAYRIHLLSPKSKKSTGVLVMIMITSLAQFGGAISGAITCFAFEQLGDASSDSGVLTSVRLEFSYVWLVGSVIADVTIALSMIFVLSRYDRKPNPFRTHSVIRRIIRLTVETGSVTAILAICLLALFVTTISHDAYYFAPGATLAKVYSNSFMVIVNSRIQMARRDDGQVNTTNGLVLNDLQTPRRTEIRAQIETNVWRDPIPKDGACGLPIVLTDD</sequence>
<keyword evidence="4" id="KW-1185">Reference proteome</keyword>
<evidence type="ECO:0000313" key="4">
    <source>
        <dbReference type="Proteomes" id="UP001383192"/>
    </source>
</evidence>
<keyword evidence="1" id="KW-0472">Membrane</keyword>
<feature type="transmembrane region" description="Helical" evidence="1">
    <location>
        <begin position="148"/>
        <end position="174"/>
    </location>
</feature>
<protein>
    <recommendedName>
        <fullName evidence="2">DUF6534 domain-containing protein</fullName>
    </recommendedName>
</protein>
<evidence type="ECO:0000256" key="1">
    <source>
        <dbReference type="SAM" id="Phobius"/>
    </source>
</evidence>
<dbReference type="PANTHER" id="PTHR40465">
    <property type="entry name" value="CHROMOSOME 1, WHOLE GENOME SHOTGUN SEQUENCE"/>
    <property type="match status" value="1"/>
</dbReference>
<proteinExistence type="predicted"/>
<feature type="transmembrane region" description="Helical" evidence="1">
    <location>
        <begin position="90"/>
        <end position="111"/>
    </location>
</feature>
<dbReference type="AlphaFoldDB" id="A0AAW0DXX2"/>
<dbReference type="Proteomes" id="UP001383192">
    <property type="component" value="Unassembled WGS sequence"/>
</dbReference>
<dbReference type="PANTHER" id="PTHR40465:SF1">
    <property type="entry name" value="DUF6534 DOMAIN-CONTAINING PROTEIN"/>
    <property type="match status" value="1"/>
</dbReference>
<evidence type="ECO:0000313" key="3">
    <source>
        <dbReference type="EMBL" id="KAK7056365.1"/>
    </source>
</evidence>
<feature type="transmembrane region" description="Helical" evidence="1">
    <location>
        <begin position="52"/>
        <end position="70"/>
    </location>
</feature>
<feature type="transmembrane region" description="Helical" evidence="1">
    <location>
        <begin position="194"/>
        <end position="217"/>
    </location>
</feature>
<feature type="transmembrane region" description="Helical" evidence="1">
    <location>
        <begin position="238"/>
        <end position="259"/>
    </location>
</feature>
<feature type="transmembrane region" description="Helical" evidence="1">
    <location>
        <begin position="265"/>
        <end position="286"/>
    </location>
</feature>
<organism evidence="3 4">
    <name type="scientific">Paramarasmius palmivorus</name>
    <dbReference type="NCBI Taxonomy" id="297713"/>
    <lineage>
        <taxon>Eukaryota</taxon>
        <taxon>Fungi</taxon>
        <taxon>Dikarya</taxon>
        <taxon>Basidiomycota</taxon>
        <taxon>Agaricomycotina</taxon>
        <taxon>Agaricomycetes</taxon>
        <taxon>Agaricomycetidae</taxon>
        <taxon>Agaricales</taxon>
        <taxon>Marasmiineae</taxon>
        <taxon>Marasmiaceae</taxon>
        <taxon>Paramarasmius</taxon>
    </lineage>
</organism>
<accession>A0AAW0DXX2</accession>
<dbReference type="Pfam" id="PF20152">
    <property type="entry name" value="DUF6534"/>
    <property type="match status" value="1"/>
</dbReference>
<feature type="transmembrane region" description="Helical" evidence="1">
    <location>
        <begin position="20"/>
        <end position="40"/>
    </location>
</feature>
<reference evidence="3 4" key="1">
    <citation type="submission" date="2024-01" db="EMBL/GenBank/DDBJ databases">
        <title>A draft genome for a cacao thread blight-causing isolate of Paramarasmius palmivorus.</title>
        <authorList>
            <person name="Baruah I.K."/>
            <person name="Bukari Y."/>
            <person name="Amoako-Attah I."/>
            <person name="Meinhardt L.W."/>
            <person name="Bailey B.A."/>
            <person name="Cohen S.P."/>
        </authorList>
    </citation>
    <scope>NUCLEOTIDE SEQUENCE [LARGE SCALE GENOMIC DNA]</scope>
    <source>
        <strain evidence="3 4">GH-12</strain>
    </source>
</reference>
<comment type="caution">
    <text evidence="3">The sequence shown here is derived from an EMBL/GenBank/DDBJ whole genome shotgun (WGS) entry which is preliminary data.</text>
</comment>
<gene>
    <name evidence="3" type="ORF">VNI00_002919</name>
</gene>
<dbReference type="InterPro" id="IPR045339">
    <property type="entry name" value="DUF6534"/>
</dbReference>